<evidence type="ECO:0000313" key="2">
    <source>
        <dbReference type="EMBL" id="KAF4308098.1"/>
    </source>
</evidence>
<feature type="compositionally biased region" description="Low complexity" evidence="1">
    <location>
        <begin position="1"/>
        <end position="19"/>
    </location>
</feature>
<evidence type="ECO:0000256" key="1">
    <source>
        <dbReference type="SAM" id="MobiDB-lite"/>
    </source>
</evidence>
<protein>
    <submittedName>
        <fullName evidence="2">Uncharacterized protein</fullName>
    </submittedName>
</protein>
<dbReference type="EMBL" id="WWBZ02000022">
    <property type="protein sequence ID" value="KAF4308098.1"/>
    <property type="molecule type" value="Genomic_DNA"/>
</dbReference>
<name>A0A8H4N5L7_9PEZI</name>
<dbReference type="AlphaFoldDB" id="A0A8H4N5L7"/>
<organism evidence="2 3">
    <name type="scientific">Botryosphaeria dothidea</name>
    <dbReference type="NCBI Taxonomy" id="55169"/>
    <lineage>
        <taxon>Eukaryota</taxon>
        <taxon>Fungi</taxon>
        <taxon>Dikarya</taxon>
        <taxon>Ascomycota</taxon>
        <taxon>Pezizomycotina</taxon>
        <taxon>Dothideomycetes</taxon>
        <taxon>Dothideomycetes incertae sedis</taxon>
        <taxon>Botryosphaeriales</taxon>
        <taxon>Botryosphaeriaceae</taxon>
        <taxon>Botryosphaeria</taxon>
    </lineage>
</organism>
<sequence length="215" mass="24227">MAPSTSTSSGSSKNIYSSIKFHKRTPSKTSASSSKNPDNEGTGTASRLRASRNAQATAFRKRSDYRSRAFSTAALANCKVRTLREKARHANSGTAKPRYRRSKQSTFCREIKRLVQDDTTMNTRTAYDMAVLARETLHEFSKKLSDTKETEELGAPLLEMMAYFESPAYRPSARVESTETDFQRDFECLRRVLEQVEVLTYNQMLSLPFGSTSCL</sequence>
<dbReference type="Proteomes" id="UP000572817">
    <property type="component" value="Unassembled WGS sequence"/>
</dbReference>
<reference evidence="2" key="1">
    <citation type="submission" date="2020-04" db="EMBL/GenBank/DDBJ databases">
        <title>Genome Assembly and Annotation of Botryosphaeria dothidea sdau 11-99, a Latent Pathogen of Apple Fruit Ring Rot in China.</title>
        <authorList>
            <person name="Yu C."/>
            <person name="Diao Y."/>
            <person name="Lu Q."/>
            <person name="Zhao J."/>
            <person name="Cui S."/>
            <person name="Peng C."/>
            <person name="He B."/>
            <person name="Liu H."/>
        </authorList>
    </citation>
    <scope>NUCLEOTIDE SEQUENCE [LARGE SCALE GENOMIC DNA]</scope>
    <source>
        <strain evidence="2">Sdau11-99</strain>
    </source>
</reference>
<proteinExistence type="predicted"/>
<accession>A0A8H4N5L7</accession>
<feature type="region of interest" description="Disordered" evidence="1">
    <location>
        <begin position="1"/>
        <end position="62"/>
    </location>
</feature>
<keyword evidence="3" id="KW-1185">Reference proteome</keyword>
<evidence type="ECO:0000313" key="3">
    <source>
        <dbReference type="Proteomes" id="UP000572817"/>
    </source>
</evidence>
<comment type="caution">
    <text evidence="2">The sequence shown here is derived from an EMBL/GenBank/DDBJ whole genome shotgun (WGS) entry which is preliminary data.</text>
</comment>
<gene>
    <name evidence="2" type="ORF">GTA08_BOTSDO04755</name>
</gene>
<feature type="compositionally biased region" description="Polar residues" evidence="1">
    <location>
        <begin position="27"/>
        <end position="45"/>
    </location>
</feature>